<dbReference type="GeneID" id="66114666"/>
<evidence type="ECO:0008006" key="9">
    <source>
        <dbReference type="Google" id="ProtNLM"/>
    </source>
</evidence>
<dbReference type="Pfam" id="PF04193">
    <property type="entry name" value="PQ-loop"/>
    <property type="match status" value="1"/>
</dbReference>
<keyword evidence="8" id="KW-1185">Reference proteome</keyword>
<keyword evidence="3 6" id="KW-1133">Transmembrane helix</keyword>
<gene>
    <name evidence="7" type="ORF">KQ657_001292</name>
</gene>
<evidence type="ECO:0000313" key="8">
    <source>
        <dbReference type="Proteomes" id="UP000790833"/>
    </source>
</evidence>
<reference evidence="7" key="1">
    <citation type="submission" date="2021-03" db="EMBL/GenBank/DDBJ databases">
        <authorList>
            <person name="Palmer J.M."/>
        </authorList>
    </citation>
    <scope>NUCLEOTIDE SEQUENCE</scope>
    <source>
        <strain evidence="7">ARV_011</strain>
    </source>
</reference>
<dbReference type="AlphaFoldDB" id="A0A9P8AH03"/>
<dbReference type="PANTHER" id="PTHR16201">
    <property type="entry name" value="SEVEN TRANSMEMBRANE PROTEIN 1-RELATED"/>
    <property type="match status" value="1"/>
</dbReference>
<feature type="transmembrane region" description="Helical" evidence="6">
    <location>
        <begin position="163"/>
        <end position="186"/>
    </location>
</feature>
<evidence type="ECO:0000256" key="2">
    <source>
        <dbReference type="ARBA" id="ARBA00022692"/>
    </source>
</evidence>
<feature type="region of interest" description="Disordered" evidence="5">
    <location>
        <begin position="231"/>
        <end position="265"/>
    </location>
</feature>
<dbReference type="SMART" id="SM00679">
    <property type="entry name" value="CTNS"/>
    <property type="match status" value="2"/>
</dbReference>
<dbReference type="RefSeq" id="XP_043048385.1">
    <property type="nucleotide sequence ID" value="XM_043192090.1"/>
</dbReference>
<dbReference type="InterPro" id="IPR051415">
    <property type="entry name" value="LAAT-1"/>
</dbReference>
<feature type="transmembrane region" description="Helical" evidence="6">
    <location>
        <begin position="131"/>
        <end position="151"/>
    </location>
</feature>
<feature type="transmembrane region" description="Helical" evidence="6">
    <location>
        <begin position="97"/>
        <end position="119"/>
    </location>
</feature>
<dbReference type="GO" id="GO:0016020">
    <property type="term" value="C:membrane"/>
    <property type="evidence" value="ECO:0007669"/>
    <property type="project" value="UniProtKB-SubCell"/>
</dbReference>
<dbReference type="FunFam" id="1.20.1280.290:FF:000024">
    <property type="entry name" value="Putative membrane protein"/>
    <property type="match status" value="1"/>
</dbReference>
<comment type="caution">
    <text evidence="7">The sequence shown here is derived from an EMBL/GenBank/DDBJ whole genome shotgun (WGS) entry which is preliminary data.</text>
</comment>
<dbReference type="Proteomes" id="UP000790833">
    <property type="component" value="Unassembled WGS sequence"/>
</dbReference>
<dbReference type="Gene3D" id="1.20.1280.290">
    <property type="match status" value="1"/>
</dbReference>
<accession>A0A9P8AH03</accession>
<evidence type="ECO:0000256" key="1">
    <source>
        <dbReference type="ARBA" id="ARBA00004141"/>
    </source>
</evidence>
<sequence>MGNDIAENVLGTAGTICWCIQLIPQVIRNYMVKQCEGLPPMMMFLWAASGIPFSIYFIGTDGSIPLRIQPQLFTFFCLCTWCQCLYYPPVQWPIKKVIVYVSAFVLIGGGLEVGLILWLRPLYRDGKEWPMLIVGIIASILLGIGLIPPYFELWKRKGRVVGINFVFLSTDSLGAILSMLSIVVGTMDVMSVILYAIVIFLEVGIFASQIIWYVTGGRTIIRQEKAQEKAAKRALEEQEQDEQDDEQEDDVEKTQQVSVQTTGIN</sequence>
<proteinExistence type="predicted"/>
<name>A0A9P8AH03_9ASCO</name>
<dbReference type="OrthoDB" id="407617at2759"/>
<dbReference type="PANTHER" id="PTHR16201:SF37">
    <property type="entry name" value="PQ-LOOP REPEAT-CONTAINING PROTEIN"/>
    <property type="match status" value="1"/>
</dbReference>
<dbReference type="EMBL" id="JAHMUF010000015">
    <property type="protein sequence ID" value="KAG7192835.1"/>
    <property type="molecule type" value="Genomic_DNA"/>
</dbReference>
<dbReference type="InterPro" id="IPR006603">
    <property type="entry name" value="PQ-loop_rpt"/>
</dbReference>
<feature type="transmembrane region" description="Helical" evidence="6">
    <location>
        <begin position="192"/>
        <end position="215"/>
    </location>
</feature>
<evidence type="ECO:0000256" key="6">
    <source>
        <dbReference type="SAM" id="Phobius"/>
    </source>
</evidence>
<evidence type="ECO:0000256" key="3">
    <source>
        <dbReference type="ARBA" id="ARBA00022989"/>
    </source>
</evidence>
<organism evidence="7 8">
    <name type="scientific">Scheffersomyces spartinae</name>
    <dbReference type="NCBI Taxonomy" id="45513"/>
    <lineage>
        <taxon>Eukaryota</taxon>
        <taxon>Fungi</taxon>
        <taxon>Dikarya</taxon>
        <taxon>Ascomycota</taxon>
        <taxon>Saccharomycotina</taxon>
        <taxon>Pichiomycetes</taxon>
        <taxon>Debaryomycetaceae</taxon>
        <taxon>Scheffersomyces</taxon>
    </lineage>
</organism>
<evidence type="ECO:0000256" key="4">
    <source>
        <dbReference type="ARBA" id="ARBA00023136"/>
    </source>
</evidence>
<evidence type="ECO:0000313" key="7">
    <source>
        <dbReference type="EMBL" id="KAG7192835.1"/>
    </source>
</evidence>
<feature type="compositionally biased region" description="Polar residues" evidence="5">
    <location>
        <begin position="254"/>
        <end position="265"/>
    </location>
</feature>
<evidence type="ECO:0000256" key="5">
    <source>
        <dbReference type="SAM" id="MobiDB-lite"/>
    </source>
</evidence>
<feature type="compositionally biased region" description="Acidic residues" evidence="5">
    <location>
        <begin position="237"/>
        <end position="251"/>
    </location>
</feature>
<keyword evidence="4 6" id="KW-0472">Membrane</keyword>
<feature type="transmembrane region" description="Helical" evidence="6">
    <location>
        <begin position="71"/>
        <end position="90"/>
    </location>
</feature>
<feature type="transmembrane region" description="Helical" evidence="6">
    <location>
        <begin position="38"/>
        <end position="59"/>
    </location>
</feature>
<comment type="subcellular location">
    <subcellularLocation>
        <location evidence="1">Membrane</location>
        <topology evidence="1">Multi-pass membrane protein</topology>
    </subcellularLocation>
</comment>
<keyword evidence="2 6" id="KW-0812">Transmembrane</keyword>
<protein>
    <recommendedName>
        <fullName evidence="9">PQ loop repeat protein</fullName>
    </recommendedName>
</protein>